<organism evidence="2">
    <name type="scientific">uncultured Sulfurovum sp</name>
    <dbReference type="NCBI Taxonomy" id="269237"/>
    <lineage>
        <taxon>Bacteria</taxon>
        <taxon>Pseudomonadati</taxon>
        <taxon>Campylobacterota</taxon>
        <taxon>Epsilonproteobacteria</taxon>
        <taxon>Campylobacterales</taxon>
        <taxon>Sulfurovaceae</taxon>
        <taxon>Sulfurovum</taxon>
        <taxon>environmental samples</taxon>
    </lineage>
</organism>
<reference evidence="2" key="1">
    <citation type="submission" date="2020-01" db="EMBL/GenBank/DDBJ databases">
        <authorList>
            <person name="Meier V. D."/>
            <person name="Meier V D."/>
        </authorList>
    </citation>
    <scope>NUCLEOTIDE SEQUENCE</scope>
    <source>
        <strain evidence="2">HLG_WM_MAG_06</strain>
    </source>
</reference>
<gene>
    <name evidence="2" type="ORF">HELGO_WM17245</name>
</gene>
<keyword evidence="1" id="KW-0812">Transmembrane</keyword>
<keyword evidence="1" id="KW-1133">Transmembrane helix</keyword>
<name>A0A6S6T029_9BACT</name>
<evidence type="ECO:0008006" key="3">
    <source>
        <dbReference type="Google" id="ProtNLM"/>
    </source>
</evidence>
<dbReference type="Pfam" id="PF09527">
    <property type="entry name" value="ATPase_gene1"/>
    <property type="match status" value="1"/>
</dbReference>
<evidence type="ECO:0000313" key="2">
    <source>
        <dbReference type="EMBL" id="CAA6808789.1"/>
    </source>
</evidence>
<feature type="transmembrane region" description="Helical" evidence="1">
    <location>
        <begin position="66"/>
        <end position="86"/>
    </location>
</feature>
<feature type="transmembrane region" description="Helical" evidence="1">
    <location>
        <begin position="39"/>
        <end position="60"/>
    </location>
</feature>
<keyword evidence="1" id="KW-0472">Membrane</keyword>
<accession>A0A6S6T029</accession>
<evidence type="ECO:0000256" key="1">
    <source>
        <dbReference type="SAM" id="Phobius"/>
    </source>
</evidence>
<dbReference type="AlphaFoldDB" id="A0A6S6T029"/>
<sequence length="120" mass="13725">MLFYCEFGYTSFIKLLRTIMSEHQEDEPKLKKLVSAADGLSLGISMVVAVLLGVGLGLLLKNLFDTPWLLWVGVFWGVAAAILNVYKAYEKQKKSLDELANDPKYRHRKYDDSDDEDDKY</sequence>
<protein>
    <recommendedName>
        <fullName evidence="3">ATP synthase protein I-like membrane protein</fullName>
    </recommendedName>
</protein>
<dbReference type="InterPro" id="IPR032820">
    <property type="entry name" value="ATPase_put"/>
</dbReference>
<dbReference type="EMBL" id="CACVAP010000056">
    <property type="protein sequence ID" value="CAA6808789.1"/>
    <property type="molecule type" value="Genomic_DNA"/>
</dbReference>
<proteinExistence type="predicted"/>